<organism evidence="1 2">
    <name type="scientific">Rhizoctonia solani</name>
    <dbReference type="NCBI Taxonomy" id="456999"/>
    <lineage>
        <taxon>Eukaryota</taxon>
        <taxon>Fungi</taxon>
        <taxon>Dikarya</taxon>
        <taxon>Basidiomycota</taxon>
        <taxon>Agaricomycotina</taxon>
        <taxon>Agaricomycetes</taxon>
        <taxon>Cantharellales</taxon>
        <taxon>Ceratobasidiaceae</taxon>
        <taxon>Rhizoctonia</taxon>
    </lineage>
</organism>
<comment type="caution">
    <text evidence="1">The sequence shown here is derived from an EMBL/GenBank/DDBJ whole genome shotgun (WGS) entry which is preliminary data.</text>
</comment>
<dbReference type="InterPro" id="IPR023213">
    <property type="entry name" value="CAT-like_dom_sf"/>
</dbReference>
<evidence type="ECO:0000313" key="2">
    <source>
        <dbReference type="Proteomes" id="UP000663850"/>
    </source>
</evidence>
<reference evidence="1" key="1">
    <citation type="submission" date="2021-01" db="EMBL/GenBank/DDBJ databases">
        <authorList>
            <person name="Kaushik A."/>
        </authorList>
    </citation>
    <scope>NUCLEOTIDE SEQUENCE</scope>
    <source>
        <strain evidence="1">Type strain: AG8-Rh-89/</strain>
    </source>
</reference>
<sequence length="201" mass="22896">MDLECDGLISQRTIYFPQTEVVRLKHEAMVDLRRLGLQVPFLSSGDVVVAWLYKHFYGDEHYDAERTSGFIYIMDARIRLPEIFTPDKVYLKNGYILNVTIKYANSKMRDMTLGEIAWLVRELAIEGSKPETIIDHLTWKYNNAGAAQVPVPPGERVMSTSNWLTFGFGELSIANVIKPGSGIGEVLDTYWWMPGTPRYIG</sequence>
<dbReference type="EMBL" id="CAJMWZ010005172">
    <property type="protein sequence ID" value="CAE6501570.1"/>
    <property type="molecule type" value="Genomic_DNA"/>
</dbReference>
<proteinExistence type="predicted"/>
<accession>A0A8H3D020</accession>
<gene>
    <name evidence="1" type="ORF">RDB_LOCUS95684</name>
</gene>
<name>A0A8H3D020_9AGAM</name>
<dbReference type="Proteomes" id="UP000663850">
    <property type="component" value="Unassembled WGS sequence"/>
</dbReference>
<evidence type="ECO:0000313" key="1">
    <source>
        <dbReference type="EMBL" id="CAE6501570.1"/>
    </source>
</evidence>
<dbReference type="AlphaFoldDB" id="A0A8H3D020"/>
<protein>
    <submittedName>
        <fullName evidence="1">Uncharacterized protein</fullName>
    </submittedName>
</protein>
<dbReference type="Gene3D" id="3.30.559.10">
    <property type="entry name" value="Chloramphenicol acetyltransferase-like domain"/>
    <property type="match status" value="1"/>
</dbReference>